<keyword evidence="3" id="KW-1185">Reference proteome</keyword>
<dbReference type="EMBL" id="JANPWB010000002">
    <property type="protein sequence ID" value="KAJ1207277.1"/>
    <property type="molecule type" value="Genomic_DNA"/>
</dbReference>
<reference evidence="2" key="1">
    <citation type="journal article" date="2022" name="bioRxiv">
        <title>Sequencing and chromosome-scale assembly of the giantPleurodeles waltlgenome.</title>
        <authorList>
            <person name="Brown T."/>
            <person name="Elewa A."/>
            <person name="Iarovenko S."/>
            <person name="Subramanian E."/>
            <person name="Araus A.J."/>
            <person name="Petzold A."/>
            <person name="Susuki M."/>
            <person name="Suzuki K.-i.T."/>
            <person name="Hayashi T."/>
            <person name="Toyoda A."/>
            <person name="Oliveira C."/>
            <person name="Osipova E."/>
            <person name="Leigh N.D."/>
            <person name="Simon A."/>
            <person name="Yun M.H."/>
        </authorList>
    </citation>
    <scope>NUCLEOTIDE SEQUENCE</scope>
    <source>
        <strain evidence="2">20211129_DDA</strain>
        <tissue evidence="2">Liver</tissue>
    </source>
</reference>
<feature type="compositionally biased region" description="Acidic residues" evidence="1">
    <location>
        <begin position="42"/>
        <end position="55"/>
    </location>
</feature>
<gene>
    <name evidence="2" type="ORF">NDU88_002668</name>
</gene>
<feature type="compositionally biased region" description="Basic and acidic residues" evidence="1">
    <location>
        <begin position="13"/>
        <end position="41"/>
    </location>
</feature>
<feature type="compositionally biased region" description="Basic and acidic residues" evidence="1">
    <location>
        <begin position="123"/>
        <end position="132"/>
    </location>
</feature>
<evidence type="ECO:0000256" key="1">
    <source>
        <dbReference type="SAM" id="MobiDB-lite"/>
    </source>
</evidence>
<proteinExistence type="predicted"/>
<feature type="region of interest" description="Disordered" evidence="1">
    <location>
        <begin position="99"/>
        <end position="132"/>
    </location>
</feature>
<accession>A0AAV7W0C9</accession>
<sequence>MLETFRTAGGQKDSVRDEGEAGVNGERKTDRGGGAEQRETMEQEADDIGDEENEATQEGAPEARTKEPSNDPGGSWLTKKPQKYLYTYRGVLLFLLPVPPWSRPEFSESTDLGDKRRKNDRVRRREINRVTP</sequence>
<organism evidence="2 3">
    <name type="scientific">Pleurodeles waltl</name>
    <name type="common">Iberian ribbed newt</name>
    <dbReference type="NCBI Taxonomy" id="8319"/>
    <lineage>
        <taxon>Eukaryota</taxon>
        <taxon>Metazoa</taxon>
        <taxon>Chordata</taxon>
        <taxon>Craniata</taxon>
        <taxon>Vertebrata</taxon>
        <taxon>Euteleostomi</taxon>
        <taxon>Amphibia</taxon>
        <taxon>Batrachia</taxon>
        <taxon>Caudata</taxon>
        <taxon>Salamandroidea</taxon>
        <taxon>Salamandridae</taxon>
        <taxon>Pleurodelinae</taxon>
        <taxon>Pleurodeles</taxon>
    </lineage>
</organism>
<evidence type="ECO:0000313" key="3">
    <source>
        <dbReference type="Proteomes" id="UP001066276"/>
    </source>
</evidence>
<comment type="caution">
    <text evidence="2">The sequence shown here is derived from an EMBL/GenBank/DDBJ whole genome shotgun (WGS) entry which is preliminary data.</text>
</comment>
<protein>
    <submittedName>
        <fullName evidence="2">Uncharacterized protein</fullName>
    </submittedName>
</protein>
<dbReference type="AlphaFoldDB" id="A0AAV7W0C9"/>
<evidence type="ECO:0000313" key="2">
    <source>
        <dbReference type="EMBL" id="KAJ1207277.1"/>
    </source>
</evidence>
<name>A0AAV7W0C9_PLEWA</name>
<feature type="region of interest" description="Disordered" evidence="1">
    <location>
        <begin position="1"/>
        <end position="80"/>
    </location>
</feature>
<dbReference type="Proteomes" id="UP001066276">
    <property type="component" value="Chromosome 1_2"/>
</dbReference>